<protein>
    <submittedName>
        <fullName evidence="5">Ankyrin repeat domain-containing protein</fullName>
    </submittedName>
</protein>
<dbReference type="EMBL" id="WTYR01000001">
    <property type="protein sequence ID" value="MXP10373.1"/>
    <property type="molecule type" value="Genomic_DNA"/>
</dbReference>
<keyword evidence="4" id="KW-0732">Signal</keyword>
<gene>
    <name evidence="5" type="ORF">GRI68_09310</name>
</gene>
<evidence type="ECO:0000256" key="1">
    <source>
        <dbReference type="ARBA" id="ARBA00022737"/>
    </source>
</evidence>
<keyword evidence="1" id="KW-0677">Repeat</keyword>
<feature type="repeat" description="ANK" evidence="3">
    <location>
        <begin position="124"/>
        <end position="156"/>
    </location>
</feature>
<keyword evidence="2 3" id="KW-0040">ANK repeat</keyword>
<reference evidence="5 6" key="1">
    <citation type="submission" date="2019-12" db="EMBL/GenBank/DDBJ databases">
        <title>Genomic-based taxomic classification of the family Erythrobacteraceae.</title>
        <authorList>
            <person name="Xu L."/>
        </authorList>
    </citation>
    <scope>NUCLEOTIDE SEQUENCE [LARGE SCALE GENOMIC DNA]</scope>
    <source>
        <strain evidence="5 6">LMG 29519</strain>
    </source>
</reference>
<dbReference type="PROSITE" id="PS50088">
    <property type="entry name" value="ANK_REPEAT"/>
    <property type="match status" value="3"/>
</dbReference>
<proteinExistence type="predicted"/>
<feature type="chain" id="PRO_5026174959" evidence="4">
    <location>
        <begin position="19"/>
        <end position="196"/>
    </location>
</feature>
<dbReference type="Pfam" id="PF12796">
    <property type="entry name" value="Ank_2"/>
    <property type="match status" value="1"/>
</dbReference>
<dbReference type="SMART" id="SM00248">
    <property type="entry name" value="ANK"/>
    <property type="match status" value="3"/>
</dbReference>
<dbReference type="PANTHER" id="PTHR24171">
    <property type="entry name" value="ANKYRIN REPEAT DOMAIN-CONTAINING PROTEIN 39-RELATED"/>
    <property type="match status" value="1"/>
</dbReference>
<dbReference type="InterPro" id="IPR002110">
    <property type="entry name" value="Ankyrin_rpt"/>
</dbReference>
<organism evidence="5 6">
    <name type="scientific">Alteriqipengyuania halimionae</name>
    <dbReference type="NCBI Taxonomy" id="1926630"/>
    <lineage>
        <taxon>Bacteria</taxon>
        <taxon>Pseudomonadati</taxon>
        <taxon>Pseudomonadota</taxon>
        <taxon>Alphaproteobacteria</taxon>
        <taxon>Sphingomonadales</taxon>
        <taxon>Erythrobacteraceae</taxon>
        <taxon>Alteriqipengyuania</taxon>
    </lineage>
</organism>
<sequence>MVLALGALAVAVSTPAAAQRYSQGYKFLEAVKKSEGQEVIDMLAESNNNIVTARDVTSGDTALHIVARRQDLEFLKYLTQKGADVDAENKAGETPMSIAVSFNWLEGVEYLIQRKAKLDFTNSTGETPLILAVHRRSPKLVEMLVKAGADPDRNDNSGRSARDYAKLDTRGSRILAAIEDNEKKKSSAGAYGPDVR</sequence>
<comment type="caution">
    <text evidence="5">The sequence shown here is derived from an EMBL/GenBank/DDBJ whole genome shotgun (WGS) entry which is preliminary data.</text>
</comment>
<feature type="signal peptide" evidence="4">
    <location>
        <begin position="1"/>
        <end position="18"/>
    </location>
</feature>
<dbReference type="OrthoDB" id="7390289at2"/>
<dbReference type="Proteomes" id="UP000429229">
    <property type="component" value="Unassembled WGS sequence"/>
</dbReference>
<feature type="repeat" description="ANK" evidence="3">
    <location>
        <begin position="91"/>
        <end position="123"/>
    </location>
</feature>
<dbReference type="Gene3D" id="1.25.40.20">
    <property type="entry name" value="Ankyrin repeat-containing domain"/>
    <property type="match status" value="1"/>
</dbReference>
<dbReference type="InterPro" id="IPR036770">
    <property type="entry name" value="Ankyrin_rpt-contain_sf"/>
</dbReference>
<evidence type="ECO:0000256" key="2">
    <source>
        <dbReference type="ARBA" id="ARBA00023043"/>
    </source>
</evidence>
<feature type="repeat" description="ANK" evidence="3">
    <location>
        <begin position="58"/>
        <end position="90"/>
    </location>
</feature>
<name>A0A6I4U682_9SPHN</name>
<keyword evidence="6" id="KW-1185">Reference proteome</keyword>
<dbReference type="PANTHER" id="PTHR24171:SF9">
    <property type="entry name" value="ANKYRIN REPEAT DOMAIN-CONTAINING PROTEIN 39"/>
    <property type="match status" value="1"/>
</dbReference>
<evidence type="ECO:0000313" key="6">
    <source>
        <dbReference type="Proteomes" id="UP000429229"/>
    </source>
</evidence>
<accession>A0A6I4U682</accession>
<dbReference type="PROSITE" id="PS50297">
    <property type="entry name" value="ANK_REP_REGION"/>
    <property type="match status" value="2"/>
</dbReference>
<evidence type="ECO:0000256" key="3">
    <source>
        <dbReference type="PROSITE-ProRule" id="PRU00023"/>
    </source>
</evidence>
<dbReference type="SUPFAM" id="SSF48403">
    <property type="entry name" value="Ankyrin repeat"/>
    <property type="match status" value="1"/>
</dbReference>
<dbReference type="AlphaFoldDB" id="A0A6I4U682"/>
<evidence type="ECO:0000313" key="5">
    <source>
        <dbReference type="EMBL" id="MXP10373.1"/>
    </source>
</evidence>
<evidence type="ECO:0000256" key="4">
    <source>
        <dbReference type="SAM" id="SignalP"/>
    </source>
</evidence>